<accession>A0ABU1PD76</accession>
<dbReference type="Pfam" id="PF05354">
    <property type="entry name" value="Phage_attach"/>
    <property type="match status" value="1"/>
</dbReference>
<proteinExistence type="predicted"/>
<organism evidence="1 2">
    <name type="scientific">Herbaspirillum frisingense</name>
    <dbReference type="NCBI Taxonomy" id="92645"/>
    <lineage>
        <taxon>Bacteria</taxon>
        <taxon>Pseudomonadati</taxon>
        <taxon>Pseudomonadota</taxon>
        <taxon>Betaproteobacteria</taxon>
        <taxon>Burkholderiales</taxon>
        <taxon>Oxalobacteraceae</taxon>
        <taxon>Herbaspirillum</taxon>
    </lineage>
</organism>
<sequence>MKLAEDLTTFFRDFGENAHWQPSTGGQALDVLVIFDNPDDLVLGDQVLVQNTSTIMYITGSLPGLVEEEVLTINGGQWRVLQPPKAVEDGKLTVAQIIEA</sequence>
<gene>
    <name evidence="1" type="ORF">J2W50_002002</name>
</gene>
<comment type="caution">
    <text evidence="1">The sequence shown here is derived from an EMBL/GenBank/DDBJ whole genome shotgun (WGS) entry which is preliminary data.</text>
</comment>
<reference evidence="1 2" key="1">
    <citation type="submission" date="2023-07" db="EMBL/GenBank/DDBJ databases">
        <title>Sorghum-associated microbial communities from plants grown in Nebraska, USA.</title>
        <authorList>
            <person name="Schachtman D."/>
        </authorList>
    </citation>
    <scope>NUCLEOTIDE SEQUENCE [LARGE SCALE GENOMIC DNA]</scope>
    <source>
        <strain evidence="1 2">596</strain>
    </source>
</reference>
<dbReference type="EMBL" id="JAVDSJ010000002">
    <property type="protein sequence ID" value="MDR6583804.1"/>
    <property type="molecule type" value="Genomic_DNA"/>
</dbReference>
<protein>
    <submittedName>
        <fullName evidence="1">Uncharacterized protein</fullName>
    </submittedName>
</protein>
<dbReference type="InterPro" id="IPR008018">
    <property type="entry name" value="Phage_tail_attach_FII"/>
</dbReference>
<evidence type="ECO:0000313" key="1">
    <source>
        <dbReference type="EMBL" id="MDR6583804.1"/>
    </source>
</evidence>
<keyword evidence="2" id="KW-1185">Reference proteome</keyword>
<dbReference type="RefSeq" id="WP_310010365.1">
    <property type="nucleotide sequence ID" value="NZ_JAVDSJ010000002.1"/>
</dbReference>
<dbReference type="Proteomes" id="UP001260715">
    <property type="component" value="Unassembled WGS sequence"/>
</dbReference>
<name>A0ABU1PD76_9BURK</name>
<evidence type="ECO:0000313" key="2">
    <source>
        <dbReference type="Proteomes" id="UP001260715"/>
    </source>
</evidence>